<comment type="similarity">
    <text evidence="1 6">Belongs to the universal ribosomal protein uL5 family.</text>
</comment>
<dbReference type="Pfam" id="PF00281">
    <property type="entry name" value="Ribosomal_L5"/>
    <property type="match status" value="1"/>
</dbReference>
<evidence type="ECO:0000256" key="4">
    <source>
        <dbReference type="ARBA" id="ARBA00035245"/>
    </source>
</evidence>
<dbReference type="InterPro" id="IPR031310">
    <property type="entry name" value="Ribosomal_uL5_N"/>
</dbReference>
<dbReference type="SUPFAM" id="SSF55282">
    <property type="entry name" value="RL5-like"/>
    <property type="match status" value="1"/>
</dbReference>
<dbReference type="STRING" id="1802308.A3D50_01790"/>
<reference evidence="9 10" key="1">
    <citation type="journal article" date="2016" name="Nat. Commun.">
        <title>Thousands of microbial genomes shed light on interconnected biogeochemical processes in an aquifer system.</title>
        <authorList>
            <person name="Anantharaman K."/>
            <person name="Brown C.T."/>
            <person name="Hug L.A."/>
            <person name="Sharon I."/>
            <person name="Castelle C.J."/>
            <person name="Probst A.J."/>
            <person name="Thomas B.C."/>
            <person name="Singh A."/>
            <person name="Wilkins M.J."/>
            <person name="Karaoz U."/>
            <person name="Brodie E.L."/>
            <person name="Williams K.H."/>
            <person name="Hubbard S.S."/>
            <person name="Banfield J.F."/>
        </authorList>
    </citation>
    <scope>NUCLEOTIDE SEQUENCE [LARGE SCALE GENOMIC DNA]</scope>
</reference>
<gene>
    <name evidence="9" type="ORF">A3D50_01790</name>
</gene>
<dbReference type="EMBL" id="MHRM01000002">
    <property type="protein sequence ID" value="OHA24556.1"/>
    <property type="molecule type" value="Genomic_DNA"/>
</dbReference>
<feature type="domain" description="Large ribosomal subunit protein uL5 N-terminal" evidence="7">
    <location>
        <begin position="25"/>
        <end position="80"/>
    </location>
</feature>
<dbReference type="Gene3D" id="3.30.1440.10">
    <property type="match status" value="1"/>
</dbReference>
<dbReference type="InterPro" id="IPR031309">
    <property type="entry name" value="Ribosomal_uL5_C"/>
</dbReference>
<dbReference type="InterPro" id="IPR022803">
    <property type="entry name" value="Ribosomal_uL5_dom_sf"/>
</dbReference>
<keyword evidence="2 6" id="KW-0689">Ribosomal protein</keyword>
<dbReference type="Proteomes" id="UP000178413">
    <property type="component" value="Unassembled WGS sequence"/>
</dbReference>
<dbReference type="AlphaFoldDB" id="A0A1G2ML01"/>
<organism evidence="9 10">
    <name type="scientific">Candidatus Taylorbacteria bacterium RIFCSPHIGHO2_02_FULL_44_12</name>
    <dbReference type="NCBI Taxonomy" id="1802308"/>
    <lineage>
        <taxon>Bacteria</taxon>
        <taxon>Candidatus Tayloriibacteriota</taxon>
    </lineage>
</organism>
<evidence type="ECO:0000256" key="1">
    <source>
        <dbReference type="ARBA" id="ARBA00008553"/>
    </source>
</evidence>
<dbReference type="GO" id="GO:0005840">
    <property type="term" value="C:ribosome"/>
    <property type="evidence" value="ECO:0007669"/>
    <property type="project" value="UniProtKB-KW"/>
</dbReference>
<evidence type="ECO:0000256" key="2">
    <source>
        <dbReference type="ARBA" id="ARBA00022980"/>
    </source>
</evidence>
<keyword evidence="3 6" id="KW-0687">Ribonucleoprotein</keyword>
<dbReference type="FunFam" id="3.30.1440.10:FF:000001">
    <property type="entry name" value="50S ribosomal protein L5"/>
    <property type="match status" value="1"/>
</dbReference>
<dbReference type="GO" id="GO:0006412">
    <property type="term" value="P:translation"/>
    <property type="evidence" value="ECO:0007669"/>
    <property type="project" value="InterPro"/>
</dbReference>
<evidence type="ECO:0000313" key="9">
    <source>
        <dbReference type="EMBL" id="OHA24556.1"/>
    </source>
</evidence>
<accession>A0A1G2ML01</accession>
<evidence type="ECO:0000256" key="6">
    <source>
        <dbReference type="RuleBase" id="RU003930"/>
    </source>
</evidence>
<dbReference type="InterPro" id="IPR002132">
    <property type="entry name" value="Ribosomal_uL5"/>
</dbReference>
<evidence type="ECO:0000259" key="7">
    <source>
        <dbReference type="Pfam" id="PF00281"/>
    </source>
</evidence>
<dbReference type="Pfam" id="PF00673">
    <property type="entry name" value="Ribosomal_L5_C"/>
    <property type="match status" value="1"/>
</dbReference>
<evidence type="ECO:0000256" key="3">
    <source>
        <dbReference type="ARBA" id="ARBA00023274"/>
    </source>
</evidence>
<dbReference type="GO" id="GO:0003735">
    <property type="term" value="F:structural constituent of ribosome"/>
    <property type="evidence" value="ECO:0007669"/>
    <property type="project" value="InterPro"/>
</dbReference>
<name>A0A1G2ML01_9BACT</name>
<feature type="domain" description="Large ribosomal subunit protein uL5 C-terminal" evidence="8">
    <location>
        <begin position="84"/>
        <end position="176"/>
    </location>
</feature>
<proteinExistence type="inferred from homology"/>
<sequence>MEHKTVFELNKDSYKELKGTLGLTNPMQTPKLVKMVVSSGFGSVKDKRKIDLISDRLARLTGQKPIIRSTKKAVAGFKTRQGDPIAYQITLRGKTMSQFMDRLINIALPRTKDFRGLPRTAVDDMGNYTIGLKEHTIFAETADEDLKDVFGMGIVLVTSSKNKATTLALLEHLGLPLKREKKEKK</sequence>
<dbReference type="PANTHER" id="PTHR11994">
    <property type="entry name" value="60S RIBOSOMAL PROTEIN L11-RELATED"/>
    <property type="match status" value="1"/>
</dbReference>
<evidence type="ECO:0000259" key="8">
    <source>
        <dbReference type="Pfam" id="PF00673"/>
    </source>
</evidence>
<evidence type="ECO:0000313" key="10">
    <source>
        <dbReference type="Proteomes" id="UP000178413"/>
    </source>
</evidence>
<dbReference type="PIRSF" id="PIRSF002161">
    <property type="entry name" value="Ribosomal_L5"/>
    <property type="match status" value="1"/>
</dbReference>
<protein>
    <recommendedName>
        <fullName evidence="4">Large ribosomal subunit protein uL5</fullName>
    </recommendedName>
    <alternativeName>
        <fullName evidence="5">50S ribosomal protein L5</fullName>
    </alternativeName>
</protein>
<evidence type="ECO:0000256" key="5">
    <source>
        <dbReference type="ARBA" id="ARBA00035461"/>
    </source>
</evidence>
<dbReference type="GO" id="GO:1990904">
    <property type="term" value="C:ribonucleoprotein complex"/>
    <property type="evidence" value="ECO:0007669"/>
    <property type="project" value="UniProtKB-KW"/>
</dbReference>
<comment type="caution">
    <text evidence="9">The sequence shown here is derived from an EMBL/GenBank/DDBJ whole genome shotgun (WGS) entry which is preliminary data.</text>
</comment>